<dbReference type="Proteomes" id="UP000287651">
    <property type="component" value="Unassembled WGS sequence"/>
</dbReference>
<comment type="caution">
    <text evidence="2">The sequence shown here is derived from an EMBL/GenBank/DDBJ whole genome shotgun (WGS) entry which is preliminary data.</text>
</comment>
<organism evidence="2 3">
    <name type="scientific">Ensete ventricosum</name>
    <name type="common">Abyssinian banana</name>
    <name type="synonym">Musa ensete</name>
    <dbReference type="NCBI Taxonomy" id="4639"/>
    <lineage>
        <taxon>Eukaryota</taxon>
        <taxon>Viridiplantae</taxon>
        <taxon>Streptophyta</taxon>
        <taxon>Embryophyta</taxon>
        <taxon>Tracheophyta</taxon>
        <taxon>Spermatophyta</taxon>
        <taxon>Magnoliopsida</taxon>
        <taxon>Liliopsida</taxon>
        <taxon>Zingiberales</taxon>
        <taxon>Musaceae</taxon>
        <taxon>Ensete</taxon>
    </lineage>
</organism>
<sequence>MVTFDRDCILSGDINLAMAREEEALREKEGEGVRRRGRKRIGRTKKPVLDPNPASPSLDDPDPGGNGEATTRAVEEAVSFIISFGTL</sequence>
<dbReference type="EMBL" id="AMZH03008039">
    <property type="protein sequence ID" value="RRT59853.1"/>
    <property type="molecule type" value="Genomic_DNA"/>
</dbReference>
<name>A0A426Z7F9_ENSVE</name>
<feature type="compositionally biased region" description="Basic and acidic residues" evidence="1">
    <location>
        <begin position="23"/>
        <end position="34"/>
    </location>
</feature>
<gene>
    <name evidence="2" type="ORF">B296_00014972</name>
</gene>
<evidence type="ECO:0000313" key="2">
    <source>
        <dbReference type="EMBL" id="RRT59853.1"/>
    </source>
</evidence>
<accession>A0A426Z7F9</accession>
<proteinExistence type="predicted"/>
<protein>
    <submittedName>
        <fullName evidence="2">Uncharacterized protein</fullName>
    </submittedName>
</protein>
<dbReference type="AlphaFoldDB" id="A0A426Z7F9"/>
<reference evidence="2 3" key="1">
    <citation type="journal article" date="2014" name="Agronomy (Basel)">
        <title>A Draft Genome Sequence for Ensete ventricosum, the Drought-Tolerant Tree Against Hunger.</title>
        <authorList>
            <person name="Harrison J."/>
            <person name="Moore K.A."/>
            <person name="Paszkiewicz K."/>
            <person name="Jones T."/>
            <person name="Grant M."/>
            <person name="Ambacheew D."/>
            <person name="Muzemil S."/>
            <person name="Studholme D.J."/>
        </authorList>
    </citation>
    <scope>NUCLEOTIDE SEQUENCE [LARGE SCALE GENOMIC DNA]</scope>
</reference>
<feature type="region of interest" description="Disordered" evidence="1">
    <location>
        <begin position="23"/>
        <end position="72"/>
    </location>
</feature>
<evidence type="ECO:0000256" key="1">
    <source>
        <dbReference type="SAM" id="MobiDB-lite"/>
    </source>
</evidence>
<evidence type="ECO:0000313" key="3">
    <source>
        <dbReference type="Proteomes" id="UP000287651"/>
    </source>
</evidence>
<feature type="compositionally biased region" description="Basic residues" evidence="1">
    <location>
        <begin position="35"/>
        <end position="46"/>
    </location>
</feature>